<name>G4TP25_SERID</name>
<comment type="caution">
    <text evidence="2">The sequence shown here is derived from an EMBL/GenBank/DDBJ whole genome shotgun (WGS) entry which is preliminary data.</text>
</comment>
<evidence type="ECO:0000313" key="3">
    <source>
        <dbReference type="Proteomes" id="UP000007148"/>
    </source>
</evidence>
<dbReference type="OrthoDB" id="3250080at2759"/>
<evidence type="ECO:0000313" key="2">
    <source>
        <dbReference type="EMBL" id="CCA73072.1"/>
    </source>
</evidence>
<feature type="compositionally biased region" description="Low complexity" evidence="1">
    <location>
        <begin position="240"/>
        <end position="251"/>
    </location>
</feature>
<protein>
    <submittedName>
        <fullName evidence="2">Uncharacterized protein</fullName>
    </submittedName>
</protein>
<gene>
    <name evidence="2" type="ORF">PIIN_07027</name>
</gene>
<dbReference type="AlphaFoldDB" id="G4TP25"/>
<feature type="compositionally biased region" description="Low complexity" evidence="1">
    <location>
        <begin position="183"/>
        <end position="228"/>
    </location>
</feature>
<dbReference type="Proteomes" id="UP000007148">
    <property type="component" value="Unassembled WGS sequence"/>
</dbReference>
<proteinExistence type="predicted"/>
<evidence type="ECO:0000256" key="1">
    <source>
        <dbReference type="SAM" id="MobiDB-lite"/>
    </source>
</evidence>
<feature type="region of interest" description="Disordered" evidence="1">
    <location>
        <begin position="136"/>
        <end position="257"/>
    </location>
</feature>
<dbReference type="InParanoid" id="G4TP25"/>
<organism evidence="2 3">
    <name type="scientific">Serendipita indica (strain DSM 11827)</name>
    <name type="common">Root endophyte fungus</name>
    <name type="synonym">Piriformospora indica</name>
    <dbReference type="NCBI Taxonomy" id="1109443"/>
    <lineage>
        <taxon>Eukaryota</taxon>
        <taxon>Fungi</taxon>
        <taxon>Dikarya</taxon>
        <taxon>Basidiomycota</taxon>
        <taxon>Agaricomycotina</taxon>
        <taxon>Agaricomycetes</taxon>
        <taxon>Sebacinales</taxon>
        <taxon>Serendipitaceae</taxon>
        <taxon>Serendipita</taxon>
    </lineage>
</organism>
<keyword evidence="3" id="KW-1185">Reference proteome</keyword>
<reference evidence="2 3" key="1">
    <citation type="journal article" date="2011" name="PLoS Pathog.">
        <title>Endophytic Life Strategies Decoded by Genome and Transcriptome Analyses of the Mutualistic Root Symbiont Piriformospora indica.</title>
        <authorList>
            <person name="Zuccaro A."/>
            <person name="Lahrmann U."/>
            <person name="Guldener U."/>
            <person name="Langen G."/>
            <person name="Pfiffi S."/>
            <person name="Biedenkopf D."/>
            <person name="Wong P."/>
            <person name="Samans B."/>
            <person name="Grimm C."/>
            <person name="Basiewicz M."/>
            <person name="Murat C."/>
            <person name="Martin F."/>
            <person name="Kogel K.H."/>
        </authorList>
    </citation>
    <scope>NUCLEOTIDE SEQUENCE [LARGE SCALE GENOMIC DNA]</scope>
    <source>
        <strain evidence="2 3">DSM 11827</strain>
    </source>
</reference>
<dbReference type="EMBL" id="CAFZ01000200">
    <property type="protein sequence ID" value="CCA73072.1"/>
    <property type="molecule type" value="Genomic_DNA"/>
</dbReference>
<accession>G4TP25</accession>
<sequence length="446" mass="48340">MAVSFLYAHQATQLPYNDRVASKSYFQQETAYMEPTQSFGGSSSNSSTSTLRPVFAHPQTLQPLNHRANHLLSSSSDQLNHGWQTRSSSLPLPLAGPSMMHNTATTAPHPLWIPQSNIHSGHYAYPDLYNAHPTAASRTKSWPAPQHHYPQPSNQVHGWQGAVGSKSHTRSSSSEWKAHKRSSSNQVYSSGSGSGSPSPLNGRTSPARSPSSSTHSRSSSAGFGFSSPPNSPFPDTEIPSSASSSGNTSASGNGGGFGSLTPVHEMYAGLARTESGLIPIPHRHAFTRGEIVMTRTTRRLMKTSSTSRLTARHPCLILEVSPTQTHVRVLQMTSHVNLTEDQVRVVGAKLRHWLAREDEGHQDAFGRLGLQTCPPSNRAGYIWVGDGGEWVPIESVKYLTGTRVDEGEVRRLESLIAEHGACLLVLFSTSISKGSHRDVHSFSTVE</sequence>
<dbReference type="HOGENOM" id="CLU_614103_0_0_1"/>